<evidence type="ECO:0000259" key="5">
    <source>
        <dbReference type="PROSITE" id="PS50966"/>
    </source>
</evidence>
<dbReference type="SMART" id="SM00575">
    <property type="entry name" value="ZnF_PMZ"/>
    <property type="match status" value="1"/>
</dbReference>
<accession>E8MXS0</accession>
<evidence type="ECO:0000256" key="1">
    <source>
        <dbReference type="ARBA" id="ARBA00022723"/>
    </source>
</evidence>
<name>E8MXS0_ANATU</name>
<gene>
    <name evidence="6" type="ordered locus">ANT_21250</name>
</gene>
<evidence type="ECO:0000313" key="7">
    <source>
        <dbReference type="Proteomes" id="UP000008922"/>
    </source>
</evidence>
<dbReference type="InParanoid" id="E8MXS0"/>
<dbReference type="eggNOG" id="COG4279">
    <property type="taxonomic scope" value="Bacteria"/>
</dbReference>
<dbReference type="Proteomes" id="UP000008922">
    <property type="component" value="Chromosome"/>
</dbReference>
<evidence type="ECO:0000313" key="6">
    <source>
        <dbReference type="EMBL" id="BAJ64151.1"/>
    </source>
</evidence>
<proteinExistence type="predicted"/>
<dbReference type="EMBL" id="AP012029">
    <property type="protein sequence ID" value="BAJ64151.1"/>
    <property type="molecule type" value="Genomic_DNA"/>
</dbReference>
<organism evidence="6 7">
    <name type="scientific">Anaerolinea thermophila (strain DSM 14523 / JCM 11388 / NBRC 100420 / UNI-1)</name>
    <dbReference type="NCBI Taxonomy" id="926569"/>
    <lineage>
        <taxon>Bacteria</taxon>
        <taxon>Bacillati</taxon>
        <taxon>Chloroflexota</taxon>
        <taxon>Anaerolineae</taxon>
        <taxon>Anaerolineales</taxon>
        <taxon>Anaerolineaceae</taxon>
        <taxon>Anaerolinea</taxon>
    </lineage>
</organism>
<dbReference type="RefSeq" id="WP_013560521.1">
    <property type="nucleotide sequence ID" value="NC_014960.1"/>
</dbReference>
<dbReference type="InterPro" id="IPR006564">
    <property type="entry name" value="Znf_PMZ"/>
</dbReference>
<protein>
    <recommendedName>
        <fullName evidence="5">SWIM-type domain-containing protein</fullName>
    </recommendedName>
</protein>
<sequence length="101" mass="11807">MTEDTQKRLQKAFSGLSARQMRVLDIVDGRIWAVHSTMSSRQGAIYLVTYGIDQWTWDRHLHHLPDPKECPEWQCSCPDFEKRHQPCKHILAVKIMHAIPV</sequence>
<dbReference type="HOGENOM" id="CLU_2285557_0_0_0"/>
<keyword evidence="1" id="KW-0479">Metal-binding</keyword>
<dbReference type="GO" id="GO:0008270">
    <property type="term" value="F:zinc ion binding"/>
    <property type="evidence" value="ECO:0007669"/>
    <property type="project" value="UniProtKB-KW"/>
</dbReference>
<keyword evidence="7" id="KW-1185">Reference proteome</keyword>
<feature type="domain" description="SWIM-type" evidence="5">
    <location>
        <begin position="46"/>
        <end position="98"/>
    </location>
</feature>
<dbReference type="AlphaFoldDB" id="E8MXS0"/>
<keyword evidence="2 4" id="KW-0863">Zinc-finger</keyword>
<dbReference type="STRING" id="926569.ANT_21250"/>
<keyword evidence="3" id="KW-0862">Zinc</keyword>
<dbReference type="Pfam" id="PF04434">
    <property type="entry name" value="SWIM"/>
    <property type="match status" value="1"/>
</dbReference>
<dbReference type="PROSITE" id="PS50966">
    <property type="entry name" value="ZF_SWIM"/>
    <property type="match status" value="1"/>
</dbReference>
<reference evidence="6 7" key="1">
    <citation type="submission" date="2010-12" db="EMBL/GenBank/DDBJ databases">
        <title>Whole genome sequence of Anaerolinea thermophila UNI-1.</title>
        <authorList>
            <person name="Narita-Yamada S."/>
            <person name="Kishi E."/>
            <person name="Watanabe Y."/>
            <person name="Takasaki K."/>
            <person name="Ankai A."/>
            <person name="Oguchi A."/>
            <person name="Fukui S."/>
            <person name="Takahashi M."/>
            <person name="Yashiro I."/>
            <person name="Hosoyama A."/>
            <person name="Sekiguchi Y."/>
            <person name="Hanada S."/>
            <person name="Fujita N."/>
        </authorList>
    </citation>
    <scope>NUCLEOTIDE SEQUENCE [LARGE SCALE GENOMIC DNA]</scope>
    <source>
        <strain evidence="7">DSM 14523 / JCM 11388 / NBRC 100420 / UNI-1</strain>
    </source>
</reference>
<evidence type="ECO:0000256" key="2">
    <source>
        <dbReference type="ARBA" id="ARBA00022771"/>
    </source>
</evidence>
<evidence type="ECO:0000256" key="3">
    <source>
        <dbReference type="ARBA" id="ARBA00022833"/>
    </source>
</evidence>
<evidence type="ECO:0000256" key="4">
    <source>
        <dbReference type="PROSITE-ProRule" id="PRU00325"/>
    </source>
</evidence>
<dbReference type="KEGG" id="atm:ANT_21250"/>
<dbReference type="InterPro" id="IPR007527">
    <property type="entry name" value="Znf_SWIM"/>
</dbReference>